<comment type="similarity">
    <text evidence="3">In the central section; belongs to the inositol 1,4,5-trisphosphate 5-phosphatase family.</text>
</comment>
<evidence type="ECO:0000256" key="10">
    <source>
        <dbReference type="SAM" id="SignalP"/>
    </source>
</evidence>
<dbReference type="InterPro" id="IPR018247">
    <property type="entry name" value="EF_Hand_1_Ca_BS"/>
</dbReference>
<evidence type="ECO:0000256" key="5">
    <source>
        <dbReference type="ARBA" id="ARBA00022801"/>
    </source>
</evidence>
<reference evidence="13 14" key="1">
    <citation type="submission" date="2017-10" db="EMBL/GenBank/DDBJ databases">
        <title>A novel species of cold-tolerant Malassezia isolated from bats.</title>
        <authorList>
            <person name="Lorch J.M."/>
            <person name="Palmer J.M."/>
            <person name="Vanderwolf K.J."/>
            <person name="Schmidt K.Z."/>
            <person name="Verant M.L."/>
            <person name="Weller T.J."/>
            <person name="Blehert D.S."/>
        </authorList>
    </citation>
    <scope>NUCLEOTIDE SEQUENCE [LARGE SCALE GENOMIC DNA]</scope>
    <source>
        <strain evidence="13 14">NWHC:44797-103</strain>
    </source>
</reference>
<dbReference type="Pfam" id="PF22366">
    <property type="entry name" value="NDH2_C"/>
    <property type="match status" value="1"/>
</dbReference>
<dbReference type="InterPro" id="IPR046985">
    <property type="entry name" value="IP5"/>
</dbReference>
<dbReference type="PROSITE" id="PS50275">
    <property type="entry name" value="SAC"/>
    <property type="match status" value="1"/>
</dbReference>
<dbReference type="GO" id="GO:0004439">
    <property type="term" value="F:phosphatidylinositol-4,5-bisphosphate 5-phosphatase activity"/>
    <property type="evidence" value="ECO:0007669"/>
    <property type="project" value="UniProtKB-EC"/>
</dbReference>
<dbReference type="SUPFAM" id="SSF51905">
    <property type="entry name" value="FAD/NAD(P)-binding domain"/>
    <property type="match status" value="2"/>
</dbReference>
<evidence type="ECO:0000259" key="11">
    <source>
        <dbReference type="PROSITE" id="PS50222"/>
    </source>
</evidence>
<keyword evidence="6" id="KW-0106">Calcium</keyword>
<dbReference type="Gene3D" id="3.50.50.100">
    <property type="match status" value="2"/>
</dbReference>
<dbReference type="InterPro" id="IPR054585">
    <property type="entry name" value="NDH2-like_C"/>
</dbReference>
<dbReference type="InterPro" id="IPR002048">
    <property type="entry name" value="EF_hand_dom"/>
</dbReference>
<dbReference type="EMBL" id="KZ454995">
    <property type="protein sequence ID" value="PKI82467.1"/>
    <property type="molecule type" value="Genomic_DNA"/>
</dbReference>
<sequence length="1516" mass="168769">MMRSCLHTFLVAVSSADRVGAVSEHQTVWRVHGVAFLCLNRAHTDAFDTPNLGTRSASEEACDAMQKYLTSGNFYFAERGAFDLTQRFQSKTEERTLRFDSMYAWNAYMMEPLLQYRTRLDATARAELDKASMFLLTIHGFVGTQPVSYGTGTATLAVISRLSARRAGTRFNARGIDDQGNAANFAETETVLVCGDLVYSYVQLRGSVPIYWEQQGLQALNARIQITRSDAAVQPAFNKHLEQLLEEFGHVFVLDLLGTRDAETQLSSAYVRFVDKLRVQHPELRYYNFDLHAIAKSAGGLDGARAELGRLNNVQKQQQVDMYTLLDLRKKRSVYQQFGVFRVNCFDCLDRTNVVQGCLSQTALRNFLVRCDARDPALEQLQQAPAQHDALWRAHGHLWAENGDALSQISTGTGSLNSGFTRGAKKSFAGLLSDAAKSASRMYMNNFQDRAKQQAIDTLVGGRADEAPVQLYDPFYEQVDVAMAARKHEYTSPKPMRMFLTTYNANARTPGSSLDAWLAPAQDAEFVCVVLQEIVPLSAQGMLSSATEPLQVWVSAVLDALNARVQDAFVVLRHELLFATAVLLFTRQSLLPDVRNIEASTRKTGFRGMTGNKGGVGVRLDVHEMSLCIIGTHLAAGATNVEERNSEFGAIESGLQFMRGKTALGHDHVFWAGDLNYRLDRLTSEQVRAMVGEMGAADSRALETLRSHDQLLHAQRAGLAFAGYKEGPLDFAPTYKYDLDTDVYDSSEKYRAPAWTDRILCKSAEGAGDVDILQYGRVEVRWSDHRPVYVLLGFDAPVVDAHRRAAIHREVLLTTETKFGNALPPPSNAAQQWHVASLPTDFAMLRAYVKRVSAHGFQPGMAHPRLTRIMIPHQHFHTSAPNHSLRQIGRSLWSTRLVRYPVYGAGSIVFSIIAILGGLMVYDSMTYKHMPSSDEIKPRFSSMQRGGPDNLPVLGPAASDDDAPDENVALGSDGKPRRKQRLVIVGGGWAAVGLLSKLEPDVYDVVLVSPNNYFLFTPLLPAVAVGTVGFRSITESLRKLLSYCGGSYMQGAAVKVHAAENLDMATLEKTQNAAGLLEVEVISTQWDGDLQYKTDENHGELVYVPYDKLVIAVGSVTNSRVAGVEHCTFLKTIRDAYVLRKKLIENLEVAALPTTSEEERRRLLSFVICGGGPTGVEVAAEIVDLLSEDVSSVFPAYLAKYASIHLIQSRNHILNTYSESISEFAENVFRKDNIDLIVNSYVKEVKDDSVVYTIKNAMTGEVEERSIPSGLTIWSAGIRMADFTRIFAESLPRQHNKHALVVDTHLRVLGAPRGTVYALGDASTIDNDMIGFLDKHFSTYDRDNDGELTVAEFKYLLNRIEHRFPITSHQLRHMEKLFEKYDHNHDMRISIDELHTLLHDLSKSLTSFPPTAQVASQEGKYLGRKLNYYGKLYNENRLPEPREGDALAAFFDVEDEIYKPFRFHSLGSIAYLGNAAAFDLPLPGPFHTFFGGLAVMYAWRSVYLSELLFGRDITWS</sequence>
<evidence type="ECO:0000256" key="7">
    <source>
        <dbReference type="ARBA" id="ARBA00022946"/>
    </source>
</evidence>
<dbReference type="InterPro" id="IPR036188">
    <property type="entry name" value="FAD/NAD-bd_sf"/>
</dbReference>
<evidence type="ECO:0000313" key="14">
    <source>
        <dbReference type="Proteomes" id="UP000232875"/>
    </source>
</evidence>
<comment type="similarity">
    <text evidence="2">Belongs to the synaptojanin family.</text>
</comment>
<feature type="transmembrane region" description="Helical" evidence="9">
    <location>
        <begin position="1013"/>
        <end position="1033"/>
    </location>
</feature>
<dbReference type="InterPro" id="IPR000300">
    <property type="entry name" value="IPPc"/>
</dbReference>
<dbReference type="SUPFAM" id="SSF56219">
    <property type="entry name" value="DNase I-like"/>
    <property type="match status" value="1"/>
</dbReference>
<dbReference type="InterPro" id="IPR002013">
    <property type="entry name" value="SAC_dom"/>
</dbReference>
<keyword evidence="9" id="KW-1133">Transmembrane helix</keyword>
<dbReference type="Proteomes" id="UP000232875">
    <property type="component" value="Unassembled WGS sequence"/>
</dbReference>
<accession>A0A2N1J7C9</accession>
<dbReference type="Pfam" id="PF07992">
    <property type="entry name" value="Pyr_redox_2"/>
    <property type="match status" value="1"/>
</dbReference>
<dbReference type="EC" id="3.1.3.36" evidence="4"/>
<dbReference type="Gene3D" id="3.60.10.10">
    <property type="entry name" value="Endonuclease/exonuclease/phosphatase"/>
    <property type="match status" value="1"/>
</dbReference>
<evidence type="ECO:0000256" key="2">
    <source>
        <dbReference type="ARBA" id="ARBA00008943"/>
    </source>
</evidence>
<gene>
    <name evidence="13" type="primary">INP52</name>
    <name evidence="13" type="ORF">MVES_003670</name>
</gene>
<dbReference type="SMART" id="SM00054">
    <property type="entry name" value="EFh"/>
    <property type="match status" value="2"/>
</dbReference>
<evidence type="ECO:0000256" key="9">
    <source>
        <dbReference type="SAM" id="Phobius"/>
    </source>
</evidence>
<dbReference type="GO" id="GO:0016491">
    <property type="term" value="F:oxidoreductase activity"/>
    <property type="evidence" value="ECO:0007669"/>
    <property type="project" value="InterPro"/>
</dbReference>
<dbReference type="STRING" id="2020962.A0A2N1J7C9"/>
<dbReference type="InterPro" id="IPR023753">
    <property type="entry name" value="FAD/NAD-binding_dom"/>
</dbReference>
<feature type="domain" description="EF-hand" evidence="11">
    <location>
        <begin position="1369"/>
        <end position="1404"/>
    </location>
</feature>
<dbReference type="GO" id="GO:0005509">
    <property type="term" value="F:calcium ion binding"/>
    <property type="evidence" value="ECO:0007669"/>
    <property type="project" value="InterPro"/>
</dbReference>
<evidence type="ECO:0000256" key="6">
    <source>
        <dbReference type="ARBA" id="ARBA00022837"/>
    </source>
</evidence>
<dbReference type="Pfam" id="PF13499">
    <property type="entry name" value="EF-hand_7"/>
    <property type="match status" value="1"/>
</dbReference>
<dbReference type="PROSITE" id="PS50222">
    <property type="entry name" value="EF_HAND_2"/>
    <property type="match status" value="2"/>
</dbReference>
<dbReference type="InterPro" id="IPR036691">
    <property type="entry name" value="Endo/exonu/phosph_ase_sf"/>
</dbReference>
<feature type="chain" id="PRO_5014703248" description="phosphoinositide 5-phosphatase" evidence="10">
    <location>
        <begin position="22"/>
        <end position="1516"/>
    </location>
</feature>
<keyword evidence="9" id="KW-0472">Membrane</keyword>
<dbReference type="OrthoDB" id="5376590at2759"/>
<feature type="region of interest" description="Disordered" evidence="8">
    <location>
        <begin position="951"/>
        <end position="973"/>
    </location>
</feature>
<proteinExistence type="inferred from homology"/>
<dbReference type="GO" id="GO:0043813">
    <property type="term" value="F:phosphatidylinositol-3,5-bisphosphate 5-phosphatase activity"/>
    <property type="evidence" value="ECO:0007669"/>
    <property type="project" value="TreeGrafter"/>
</dbReference>
<organism evidence="13 14">
    <name type="scientific">Malassezia vespertilionis</name>
    <dbReference type="NCBI Taxonomy" id="2020962"/>
    <lineage>
        <taxon>Eukaryota</taxon>
        <taxon>Fungi</taxon>
        <taxon>Dikarya</taxon>
        <taxon>Basidiomycota</taxon>
        <taxon>Ustilaginomycotina</taxon>
        <taxon>Malasseziomycetes</taxon>
        <taxon>Malasseziales</taxon>
        <taxon>Malasseziaceae</taxon>
        <taxon>Malassezia</taxon>
    </lineage>
</organism>
<dbReference type="PANTHER" id="PTHR11200:SF257">
    <property type="entry name" value="PHOSPHOINOSITIDE 5-PHOSPHATASE"/>
    <property type="match status" value="1"/>
</dbReference>
<feature type="domain" description="EF-hand" evidence="11">
    <location>
        <begin position="1328"/>
        <end position="1363"/>
    </location>
</feature>
<dbReference type="InterPro" id="IPR011992">
    <property type="entry name" value="EF-hand-dom_pair"/>
</dbReference>
<feature type="transmembrane region" description="Helical" evidence="9">
    <location>
        <begin position="900"/>
        <end position="922"/>
    </location>
</feature>
<dbReference type="PANTHER" id="PTHR11200">
    <property type="entry name" value="INOSITOL 5-PHOSPHATASE"/>
    <property type="match status" value="1"/>
</dbReference>
<dbReference type="GO" id="GO:0046856">
    <property type="term" value="P:phosphatidylinositol dephosphorylation"/>
    <property type="evidence" value="ECO:0007669"/>
    <property type="project" value="InterPro"/>
</dbReference>
<evidence type="ECO:0000256" key="8">
    <source>
        <dbReference type="SAM" id="MobiDB-lite"/>
    </source>
</evidence>
<feature type="domain" description="SAC" evidence="12">
    <location>
        <begin position="65"/>
        <end position="412"/>
    </location>
</feature>
<dbReference type="PROSITE" id="PS00018">
    <property type="entry name" value="EF_HAND_1"/>
    <property type="match status" value="1"/>
</dbReference>
<keyword evidence="5" id="KW-0378">Hydrolase</keyword>
<keyword evidence="14" id="KW-1185">Reference proteome</keyword>
<feature type="signal peptide" evidence="10">
    <location>
        <begin position="1"/>
        <end position="21"/>
    </location>
</feature>
<protein>
    <recommendedName>
        <fullName evidence="4">phosphoinositide 5-phosphatase</fullName>
        <ecNumber evidence="4">3.1.3.36</ecNumber>
    </recommendedName>
</protein>
<dbReference type="SUPFAM" id="SSF47473">
    <property type="entry name" value="EF-hand"/>
    <property type="match status" value="1"/>
</dbReference>
<keyword evidence="9" id="KW-0812">Transmembrane</keyword>
<dbReference type="Pfam" id="PF02383">
    <property type="entry name" value="Syja_N"/>
    <property type="match status" value="1"/>
</dbReference>
<dbReference type="Pfam" id="PF22669">
    <property type="entry name" value="Exo_endo_phos2"/>
    <property type="match status" value="1"/>
</dbReference>
<name>A0A2N1J7C9_9BASI</name>
<keyword evidence="7" id="KW-0809">Transit peptide</keyword>
<evidence type="ECO:0000256" key="4">
    <source>
        <dbReference type="ARBA" id="ARBA00013044"/>
    </source>
</evidence>
<dbReference type="GO" id="GO:0005743">
    <property type="term" value="C:mitochondrial inner membrane"/>
    <property type="evidence" value="ECO:0007669"/>
    <property type="project" value="UniProtKB-SubCell"/>
</dbReference>
<evidence type="ECO:0000256" key="3">
    <source>
        <dbReference type="ARBA" id="ARBA00009678"/>
    </source>
</evidence>
<evidence type="ECO:0000259" key="12">
    <source>
        <dbReference type="PROSITE" id="PS50275"/>
    </source>
</evidence>
<keyword evidence="10" id="KW-0732">Signal</keyword>
<comment type="subcellular location">
    <subcellularLocation>
        <location evidence="1">Mitochondrion inner membrane</location>
        <topology evidence="1">Peripheral membrane protein</topology>
        <orientation evidence="1">Intermembrane side</orientation>
    </subcellularLocation>
</comment>
<evidence type="ECO:0000256" key="1">
    <source>
        <dbReference type="ARBA" id="ARBA00004137"/>
    </source>
</evidence>
<dbReference type="SMART" id="SM00128">
    <property type="entry name" value="IPPc"/>
    <property type="match status" value="1"/>
</dbReference>
<evidence type="ECO:0000313" key="13">
    <source>
        <dbReference type="EMBL" id="PKI82467.1"/>
    </source>
</evidence>